<keyword evidence="5" id="KW-0067">ATP-binding</keyword>
<keyword evidence="8" id="KW-1185">Reference proteome</keyword>
<evidence type="ECO:0000256" key="2">
    <source>
        <dbReference type="ARBA" id="ARBA00022679"/>
    </source>
</evidence>
<dbReference type="GO" id="GO:0005524">
    <property type="term" value="F:ATP binding"/>
    <property type="evidence" value="ECO:0007669"/>
    <property type="project" value="UniProtKB-KW"/>
</dbReference>
<accession>A0A2T1HPC5</accession>
<dbReference type="GO" id="GO:0016301">
    <property type="term" value="F:kinase activity"/>
    <property type="evidence" value="ECO:0007669"/>
    <property type="project" value="UniProtKB-KW"/>
</dbReference>
<comment type="caution">
    <text evidence="7">The sequence shown here is derived from an EMBL/GenBank/DDBJ whole genome shotgun (WGS) entry which is preliminary data.</text>
</comment>
<evidence type="ECO:0000256" key="1">
    <source>
        <dbReference type="ARBA" id="ARBA00010688"/>
    </source>
</evidence>
<dbReference type="OrthoDB" id="9795789at2"/>
<dbReference type="InterPro" id="IPR050306">
    <property type="entry name" value="PfkB_Carbo_kinase"/>
</dbReference>
<dbReference type="RefSeq" id="WP_106338641.1">
    <property type="nucleotide sequence ID" value="NZ_PVZS01000024.1"/>
</dbReference>
<evidence type="ECO:0000259" key="6">
    <source>
        <dbReference type="Pfam" id="PF00294"/>
    </source>
</evidence>
<dbReference type="SUPFAM" id="SSF53613">
    <property type="entry name" value="Ribokinase-like"/>
    <property type="match status" value="1"/>
</dbReference>
<dbReference type="PROSITE" id="PS00584">
    <property type="entry name" value="PFKB_KINASES_2"/>
    <property type="match status" value="1"/>
</dbReference>
<evidence type="ECO:0000256" key="5">
    <source>
        <dbReference type="ARBA" id="ARBA00022840"/>
    </source>
</evidence>
<keyword evidence="2" id="KW-0808">Transferase</keyword>
<dbReference type="EMBL" id="PVZS01000024">
    <property type="protein sequence ID" value="PSC03522.1"/>
    <property type="molecule type" value="Genomic_DNA"/>
</dbReference>
<proteinExistence type="inferred from homology"/>
<sequence length="313" mass="32380">MIVVCGEALVDLFVRRDGATLATEAVAGGSPYNVARGLGRLGRRVGYFGGVSRDAFGDFLLEGLARDRVDLGLVRRVPNRTTLSVVATGADGHPAYAFYGEEGADRALDPADLPPTPPDLSAIAIGSYALAVEPAASAIERFLARDAGRAVISLDPNLRPRVIGDIAAWRPRFERFVAAAAIVKASEEDLGPLYGEGAALEVVAADWLARGPELAVFTRGARGAIAFHRRGAVVERPGRPVSVVDTVGAGDSFHAALLAHGDRNGLLARSALAALTEAQIAAALDEAVAASAITCSRRGADLPTAEDVAAALA</sequence>
<dbReference type="PANTHER" id="PTHR43085">
    <property type="entry name" value="HEXOKINASE FAMILY MEMBER"/>
    <property type="match status" value="1"/>
</dbReference>
<feature type="domain" description="Carbohydrate kinase PfkB" evidence="6">
    <location>
        <begin position="2"/>
        <end position="303"/>
    </location>
</feature>
<dbReference type="CDD" id="cd01167">
    <property type="entry name" value="bac_FRK"/>
    <property type="match status" value="1"/>
</dbReference>
<dbReference type="AlphaFoldDB" id="A0A2T1HPC5"/>
<reference evidence="8" key="1">
    <citation type="submission" date="2018-03" db="EMBL/GenBank/DDBJ databases">
        <authorList>
            <person name="Sun L."/>
            <person name="Liu H."/>
            <person name="Chen W."/>
            <person name="Huang K."/>
            <person name="Liu W."/>
            <person name="Gao X."/>
        </authorList>
    </citation>
    <scope>NUCLEOTIDE SEQUENCE [LARGE SCALE GENOMIC DNA]</scope>
    <source>
        <strain evidence="8">SH9</strain>
    </source>
</reference>
<dbReference type="Gene3D" id="3.40.1190.20">
    <property type="match status" value="1"/>
</dbReference>
<dbReference type="Proteomes" id="UP000239772">
    <property type="component" value="Unassembled WGS sequence"/>
</dbReference>
<dbReference type="InterPro" id="IPR029056">
    <property type="entry name" value="Ribokinase-like"/>
</dbReference>
<evidence type="ECO:0000256" key="3">
    <source>
        <dbReference type="ARBA" id="ARBA00022741"/>
    </source>
</evidence>
<dbReference type="PANTHER" id="PTHR43085:SF1">
    <property type="entry name" value="PSEUDOURIDINE KINASE-RELATED"/>
    <property type="match status" value="1"/>
</dbReference>
<keyword evidence="4 7" id="KW-0418">Kinase</keyword>
<protein>
    <submittedName>
        <fullName evidence="7">Carbohydrate kinase</fullName>
    </submittedName>
</protein>
<organism evidence="7 8">
    <name type="scientific">Alsobacter soli</name>
    <dbReference type="NCBI Taxonomy" id="2109933"/>
    <lineage>
        <taxon>Bacteria</taxon>
        <taxon>Pseudomonadati</taxon>
        <taxon>Pseudomonadota</taxon>
        <taxon>Alphaproteobacteria</taxon>
        <taxon>Hyphomicrobiales</taxon>
        <taxon>Alsobacteraceae</taxon>
        <taxon>Alsobacter</taxon>
    </lineage>
</organism>
<gene>
    <name evidence="7" type="ORF">SLNSH_18600</name>
</gene>
<dbReference type="InterPro" id="IPR002173">
    <property type="entry name" value="Carboh/pur_kinase_PfkB_CS"/>
</dbReference>
<dbReference type="Pfam" id="PF00294">
    <property type="entry name" value="PfkB"/>
    <property type="match status" value="1"/>
</dbReference>
<evidence type="ECO:0000313" key="7">
    <source>
        <dbReference type="EMBL" id="PSC03522.1"/>
    </source>
</evidence>
<dbReference type="InterPro" id="IPR011611">
    <property type="entry name" value="PfkB_dom"/>
</dbReference>
<evidence type="ECO:0000256" key="4">
    <source>
        <dbReference type="ARBA" id="ARBA00022777"/>
    </source>
</evidence>
<keyword evidence="3" id="KW-0547">Nucleotide-binding</keyword>
<evidence type="ECO:0000313" key="8">
    <source>
        <dbReference type="Proteomes" id="UP000239772"/>
    </source>
</evidence>
<name>A0A2T1HPC5_9HYPH</name>
<comment type="similarity">
    <text evidence="1">Belongs to the carbohydrate kinase PfkB family.</text>
</comment>